<keyword evidence="5 7" id="KW-1133">Transmembrane helix</keyword>
<feature type="domain" description="ABC transmembrane type-1" evidence="9">
    <location>
        <begin position="56"/>
        <end position="339"/>
    </location>
</feature>
<keyword evidence="3" id="KW-0547">Nucleotide-binding</keyword>
<keyword evidence="2 7" id="KW-0812">Transmembrane</keyword>
<dbReference type="Gene3D" id="1.20.1560.10">
    <property type="entry name" value="ABC transporter type 1, transmembrane domain"/>
    <property type="match status" value="1"/>
</dbReference>
<dbReference type="InterPro" id="IPR017871">
    <property type="entry name" value="ABC_transporter-like_CS"/>
</dbReference>
<dbReference type="SUPFAM" id="SSF52540">
    <property type="entry name" value="P-loop containing nucleoside triphosphate hydrolases"/>
    <property type="match status" value="1"/>
</dbReference>
<accession>A0ABN2UQB2</accession>
<feature type="transmembrane region" description="Helical" evidence="7">
    <location>
        <begin position="282"/>
        <end position="301"/>
    </location>
</feature>
<dbReference type="InterPro" id="IPR003439">
    <property type="entry name" value="ABC_transporter-like_ATP-bd"/>
</dbReference>
<dbReference type="InterPro" id="IPR039421">
    <property type="entry name" value="Type_1_exporter"/>
</dbReference>
<keyword evidence="6 7" id="KW-0472">Membrane</keyword>
<feature type="transmembrane region" description="Helical" evidence="7">
    <location>
        <begin position="52"/>
        <end position="73"/>
    </location>
</feature>
<dbReference type="InterPro" id="IPR011527">
    <property type="entry name" value="ABC1_TM_dom"/>
</dbReference>
<protein>
    <submittedName>
        <fullName evidence="10">ABC transporter ATP-binding protein</fullName>
    </submittedName>
</protein>
<evidence type="ECO:0000256" key="2">
    <source>
        <dbReference type="ARBA" id="ARBA00022692"/>
    </source>
</evidence>
<dbReference type="PROSITE" id="PS50929">
    <property type="entry name" value="ABC_TM1F"/>
    <property type="match status" value="1"/>
</dbReference>
<evidence type="ECO:0000256" key="1">
    <source>
        <dbReference type="ARBA" id="ARBA00004651"/>
    </source>
</evidence>
<evidence type="ECO:0000256" key="3">
    <source>
        <dbReference type="ARBA" id="ARBA00022741"/>
    </source>
</evidence>
<evidence type="ECO:0000259" key="8">
    <source>
        <dbReference type="PROSITE" id="PS50893"/>
    </source>
</evidence>
<dbReference type="InterPro" id="IPR003593">
    <property type="entry name" value="AAA+_ATPase"/>
</dbReference>
<feature type="domain" description="ABC transporter" evidence="8">
    <location>
        <begin position="376"/>
        <end position="632"/>
    </location>
</feature>
<dbReference type="Proteomes" id="UP001500751">
    <property type="component" value="Unassembled WGS sequence"/>
</dbReference>
<dbReference type="PANTHER" id="PTHR43394">
    <property type="entry name" value="ATP-DEPENDENT PERMEASE MDL1, MITOCHONDRIAL"/>
    <property type="match status" value="1"/>
</dbReference>
<proteinExistence type="predicted"/>
<name>A0ABN2UQB2_9ACTN</name>
<evidence type="ECO:0000256" key="4">
    <source>
        <dbReference type="ARBA" id="ARBA00022840"/>
    </source>
</evidence>
<sequence length="643" mass="68199">MAGRAAISKSASRLRNLISRRKQRSAADSTPAPLRLLATALGVYIRAAPFTAALRLVSVLVTGLAPVVVAWLTKGLLDQLTGRDGGGLSLWTSASAIAVVTAAGAVVQHVGGYADREIARRVSRFTQAEVFAAVTRLPGLAEVEDPEFQNRLRLAQQSAQNGPQLLAGSLLAIGQAGLTIAGFVVTLVAMSPLVAVLVLASAGPTLGAQLALSRRRAEVTVGTVPRARRQIFYSMLLTDNRAAKEIRLFGLGGFLRERMLTEVTAIQSAERAVDRTTLRVDAGLSTLTAVVSGVALLMTVARIHAGHGSIGDLSILIAALAAVQGGLAGIVAQLGTANQMLILFGHYVQLTRTPASAPDPTPETTPAGHPRLTTSIELRDVWFRYHQDHDWILRGVNLTIPRGQTVALVGLNGAGKSTLVKLLCRLYEPTRGEIAWDGVDIRHHDISDLRSRICAVFQDFMTYDLTAAENIAVGDLTAADDHPRLHQAAATAGATNLVDGLPHGLSTMLSRMFSGSGGSSNSNNGTVSDPGVTLSGGQWQRIAIARAVLRSDTDLLILDEPTSGLDARAEQEIHHSLRRLRTDRSTLLISHRLNTVRTADRIVVLADGVVEEQGTHEALMASGGAYAELFRLQADGYQLSATA</sequence>
<dbReference type="InterPro" id="IPR036640">
    <property type="entry name" value="ABC1_TM_sf"/>
</dbReference>
<dbReference type="PROSITE" id="PS50893">
    <property type="entry name" value="ABC_TRANSPORTER_2"/>
    <property type="match status" value="1"/>
</dbReference>
<dbReference type="GO" id="GO:0005524">
    <property type="term" value="F:ATP binding"/>
    <property type="evidence" value="ECO:0007669"/>
    <property type="project" value="UniProtKB-KW"/>
</dbReference>
<evidence type="ECO:0000259" key="9">
    <source>
        <dbReference type="PROSITE" id="PS50929"/>
    </source>
</evidence>
<dbReference type="SUPFAM" id="SSF90123">
    <property type="entry name" value="ABC transporter transmembrane region"/>
    <property type="match status" value="1"/>
</dbReference>
<dbReference type="EMBL" id="BAAAQN010000031">
    <property type="protein sequence ID" value="GAA2041614.1"/>
    <property type="molecule type" value="Genomic_DNA"/>
</dbReference>
<organism evidence="10 11">
    <name type="scientific">Catenulispora yoronensis</name>
    <dbReference type="NCBI Taxonomy" id="450799"/>
    <lineage>
        <taxon>Bacteria</taxon>
        <taxon>Bacillati</taxon>
        <taxon>Actinomycetota</taxon>
        <taxon>Actinomycetes</taxon>
        <taxon>Catenulisporales</taxon>
        <taxon>Catenulisporaceae</taxon>
        <taxon>Catenulispora</taxon>
    </lineage>
</organism>
<keyword evidence="4 10" id="KW-0067">ATP-binding</keyword>
<dbReference type="Gene3D" id="3.40.50.300">
    <property type="entry name" value="P-loop containing nucleotide triphosphate hydrolases"/>
    <property type="match status" value="1"/>
</dbReference>
<feature type="transmembrane region" description="Helical" evidence="7">
    <location>
        <begin position="93"/>
        <end position="114"/>
    </location>
</feature>
<dbReference type="PROSITE" id="PS00211">
    <property type="entry name" value="ABC_TRANSPORTER_1"/>
    <property type="match status" value="1"/>
</dbReference>
<gene>
    <name evidence="10" type="ORF">GCM10009839_50130</name>
</gene>
<evidence type="ECO:0000313" key="10">
    <source>
        <dbReference type="EMBL" id="GAA2041614.1"/>
    </source>
</evidence>
<comment type="caution">
    <text evidence="10">The sequence shown here is derived from an EMBL/GenBank/DDBJ whole genome shotgun (WGS) entry which is preliminary data.</text>
</comment>
<dbReference type="PANTHER" id="PTHR43394:SF1">
    <property type="entry name" value="ATP-BINDING CASSETTE SUB-FAMILY B MEMBER 10, MITOCHONDRIAL"/>
    <property type="match status" value="1"/>
</dbReference>
<evidence type="ECO:0000256" key="6">
    <source>
        <dbReference type="ARBA" id="ARBA00023136"/>
    </source>
</evidence>
<dbReference type="InterPro" id="IPR027417">
    <property type="entry name" value="P-loop_NTPase"/>
</dbReference>
<feature type="transmembrane region" description="Helical" evidence="7">
    <location>
        <begin position="178"/>
        <end position="200"/>
    </location>
</feature>
<feature type="transmembrane region" description="Helical" evidence="7">
    <location>
        <begin position="313"/>
        <end position="334"/>
    </location>
</feature>
<comment type="subcellular location">
    <subcellularLocation>
        <location evidence="1">Cell membrane</location>
        <topology evidence="1">Multi-pass membrane protein</topology>
    </subcellularLocation>
</comment>
<evidence type="ECO:0000256" key="5">
    <source>
        <dbReference type="ARBA" id="ARBA00022989"/>
    </source>
</evidence>
<keyword evidence="11" id="KW-1185">Reference proteome</keyword>
<evidence type="ECO:0000313" key="11">
    <source>
        <dbReference type="Proteomes" id="UP001500751"/>
    </source>
</evidence>
<evidence type="ECO:0000256" key="7">
    <source>
        <dbReference type="SAM" id="Phobius"/>
    </source>
</evidence>
<dbReference type="SMART" id="SM00382">
    <property type="entry name" value="AAA"/>
    <property type="match status" value="1"/>
</dbReference>
<dbReference type="Pfam" id="PF00005">
    <property type="entry name" value="ABC_tran"/>
    <property type="match status" value="1"/>
</dbReference>
<reference evidence="10 11" key="1">
    <citation type="journal article" date="2019" name="Int. J. Syst. Evol. Microbiol.">
        <title>The Global Catalogue of Microorganisms (GCM) 10K type strain sequencing project: providing services to taxonomists for standard genome sequencing and annotation.</title>
        <authorList>
            <consortium name="The Broad Institute Genomics Platform"/>
            <consortium name="The Broad Institute Genome Sequencing Center for Infectious Disease"/>
            <person name="Wu L."/>
            <person name="Ma J."/>
        </authorList>
    </citation>
    <scope>NUCLEOTIDE SEQUENCE [LARGE SCALE GENOMIC DNA]</scope>
    <source>
        <strain evidence="10 11">JCM 16014</strain>
    </source>
</reference>